<feature type="transmembrane region" description="Helical" evidence="1">
    <location>
        <begin position="66"/>
        <end position="86"/>
    </location>
</feature>
<evidence type="ECO:0008006" key="4">
    <source>
        <dbReference type="Google" id="ProtNLM"/>
    </source>
</evidence>
<feature type="transmembrane region" description="Helical" evidence="1">
    <location>
        <begin position="98"/>
        <end position="119"/>
    </location>
</feature>
<keyword evidence="1" id="KW-0812">Transmembrane</keyword>
<organism evidence="2 3">
    <name type="scientific">Luteimicrobium album</name>
    <dbReference type="NCBI Taxonomy" id="1054550"/>
    <lineage>
        <taxon>Bacteria</taxon>
        <taxon>Bacillati</taxon>
        <taxon>Actinomycetota</taxon>
        <taxon>Actinomycetes</taxon>
        <taxon>Micrococcales</taxon>
        <taxon>Luteimicrobium</taxon>
    </lineage>
</organism>
<dbReference type="EMBL" id="BSUK01000001">
    <property type="protein sequence ID" value="GMA23631.1"/>
    <property type="molecule type" value="Genomic_DNA"/>
</dbReference>
<evidence type="ECO:0000313" key="2">
    <source>
        <dbReference type="EMBL" id="GMA23631.1"/>
    </source>
</evidence>
<gene>
    <name evidence="2" type="ORF">GCM10025864_13900</name>
</gene>
<comment type="caution">
    <text evidence="2">The sequence shown here is derived from an EMBL/GenBank/DDBJ whole genome shotgun (WGS) entry which is preliminary data.</text>
</comment>
<feature type="transmembrane region" description="Helical" evidence="1">
    <location>
        <begin position="20"/>
        <end position="38"/>
    </location>
</feature>
<sequence length="154" mass="16138">MSTSSISVDRPVTRDGRLTVTLWPGLALTVVATVVPFVDAGTTHVLADHVRAGYPAYSAHEIDAAVTAYLAILATAGVLGTAGWLVTIRGARRERRWVPWLATALLVLGAGLALTGLTVTDTSGDVGLAPAVAWFQVLPCLAGLGAVVLLWRRR</sequence>
<proteinExistence type="predicted"/>
<protein>
    <recommendedName>
        <fullName evidence="4">DUF998 domain-containing protein</fullName>
    </recommendedName>
</protein>
<evidence type="ECO:0000256" key="1">
    <source>
        <dbReference type="SAM" id="Phobius"/>
    </source>
</evidence>
<keyword evidence="1" id="KW-0472">Membrane</keyword>
<feature type="transmembrane region" description="Helical" evidence="1">
    <location>
        <begin position="131"/>
        <end position="151"/>
    </location>
</feature>
<dbReference type="RefSeq" id="WP_284292602.1">
    <property type="nucleotide sequence ID" value="NZ_BSUK01000001.1"/>
</dbReference>
<reference evidence="3" key="1">
    <citation type="journal article" date="2019" name="Int. J. Syst. Evol. Microbiol.">
        <title>The Global Catalogue of Microorganisms (GCM) 10K type strain sequencing project: providing services to taxonomists for standard genome sequencing and annotation.</title>
        <authorList>
            <consortium name="The Broad Institute Genomics Platform"/>
            <consortium name="The Broad Institute Genome Sequencing Center for Infectious Disease"/>
            <person name="Wu L."/>
            <person name="Ma J."/>
        </authorList>
    </citation>
    <scope>NUCLEOTIDE SEQUENCE [LARGE SCALE GENOMIC DNA]</scope>
    <source>
        <strain evidence="3">NBRC 106348</strain>
    </source>
</reference>
<keyword evidence="1" id="KW-1133">Transmembrane helix</keyword>
<name>A0ABQ6HYU2_9MICO</name>
<evidence type="ECO:0000313" key="3">
    <source>
        <dbReference type="Proteomes" id="UP001157091"/>
    </source>
</evidence>
<accession>A0ABQ6HYU2</accession>
<keyword evidence="3" id="KW-1185">Reference proteome</keyword>
<dbReference type="Proteomes" id="UP001157091">
    <property type="component" value="Unassembled WGS sequence"/>
</dbReference>